<comment type="similarity">
    <text evidence="2 8">Belongs to the ABC-2 integral membrane protein family.</text>
</comment>
<comment type="caution">
    <text evidence="10">The sequence shown here is derived from an EMBL/GenBank/DDBJ whole genome shotgun (WGS) entry which is preliminary data.</text>
</comment>
<feature type="domain" description="ABC transmembrane type-2" evidence="9">
    <location>
        <begin position="58"/>
        <end position="282"/>
    </location>
</feature>
<evidence type="ECO:0000256" key="8">
    <source>
        <dbReference type="RuleBase" id="RU361157"/>
    </source>
</evidence>
<accession>A0A845SZI0</accession>
<feature type="transmembrane region" description="Helical" evidence="8">
    <location>
        <begin position="57"/>
        <end position="81"/>
    </location>
</feature>
<feature type="transmembrane region" description="Helical" evidence="8">
    <location>
        <begin position="262"/>
        <end position="280"/>
    </location>
</feature>
<protein>
    <recommendedName>
        <fullName evidence="8">Transport permease protein</fullName>
    </recommendedName>
</protein>
<keyword evidence="6 8" id="KW-1133">Transmembrane helix</keyword>
<dbReference type="EMBL" id="VIQT01000016">
    <property type="protein sequence ID" value="NDO39954.1"/>
    <property type="molecule type" value="Genomic_DNA"/>
</dbReference>
<sequence>MRKQLIRTACDARQNISERDISVINSVKIVLMENIRNWRRLVRLANYEMQSQNNGTLLGFIWNFLNPALQILVYWTVFAIGLNTSPPRDDYPYIIWMVVGIIPWFYISGAMNGSSLSIFNYSGVLKRMNFPIALVPIKTVLAQFISHLWALLVVFAVIFVSGYGVSIYTLQLPYFLLCGIAFLSGYALLTSAVTVLFRDLQKILSSVIRLLFYITPVVWVQDSLPDSLRFILKFNPLAYIVDGYRESILYGNSLEAHWKQGLYFWAVTVGLFILGCNIHMKFRKRFIDLI</sequence>
<evidence type="ECO:0000313" key="11">
    <source>
        <dbReference type="Proteomes" id="UP000462501"/>
    </source>
</evidence>
<dbReference type="InterPro" id="IPR013525">
    <property type="entry name" value="ABC2_TM"/>
</dbReference>
<feature type="transmembrane region" description="Helical" evidence="8">
    <location>
        <begin position="140"/>
        <end position="168"/>
    </location>
</feature>
<evidence type="ECO:0000256" key="1">
    <source>
        <dbReference type="ARBA" id="ARBA00004651"/>
    </source>
</evidence>
<dbReference type="AlphaFoldDB" id="A0A845SZI0"/>
<evidence type="ECO:0000259" key="9">
    <source>
        <dbReference type="PROSITE" id="PS51012"/>
    </source>
</evidence>
<evidence type="ECO:0000256" key="5">
    <source>
        <dbReference type="ARBA" id="ARBA00022692"/>
    </source>
</evidence>
<name>A0A845SZI0_9FIRM</name>
<feature type="transmembrane region" description="Helical" evidence="8">
    <location>
        <begin position="174"/>
        <end position="196"/>
    </location>
</feature>
<feature type="transmembrane region" description="Helical" evidence="8">
    <location>
        <begin position="203"/>
        <end position="220"/>
    </location>
</feature>
<dbReference type="InterPro" id="IPR047817">
    <property type="entry name" value="ABC2_TM_bact-type"/>
</dbReference>
<dbReference type="GO" id="GO:0005886">
    <property type="term" value="C:plasma membrane"/>
    <property type="evidence" value="ECO:0007669"/>
    <property type="project" value="UniProtKB-SubCell"/>
</dbReference>
<dbReference type="RefSeq" id="WP_162221560.1">
    <property type="nucleotide sequence ID" value="NZ_JANJZM010000002.1"/>
</dbReference>
<keyword evidence="7 8" id="KW-0472">Membrane</keyword>
<evidence type="ECO:0000256" key="2">
    <source>
        <dbReference type="ARBA" id="ARBA00007783"/>
    </source>
</evidence>
<evidence type="ECO:0000313" key="10">
    <source>
        <dbReference type="EMBL" id="NDO39954.1"/>
    </source>
</evidence>
<dbReference type="GO" id="GO:0140359">
    <property type="term" value="F:ABC-type transporter activity"/>
    <property type="evidence" value="ECO:0007669"/>
    <property type="project" value="InterPro"/>
</dbReference>
<gene>
    <name evidence="10" type="ORF">FMM72_12045</name>
</gene>
<evidence type="ECO:0000256" key="4">
    <source>
        <dbReference type="ARBA" id="ARBA00022475"/>
    </source>
</evidence>
<feature type="transmembrane region" description="Helical" evidence="8">
    <location>
        <begin position="93"/>
        <end position="119"/>
    </location>
</feature>
<dbReference type="PANTHER" id="PTHR30413:SF10">
    <property type="entry name" value="CAPSULE POLYSACCHARIDE EXPORT INNER-MEMBRANE PROTEIN CTRC"/>
    <property type="match status" value="1"/>
</dbReference>
<dbReference type="PROSITE" id="PS51012">
    <property type="entry name" value="ABC_TM2"/>
    <property type="match status" value="1"/>
</dbReference>
<keyword evidence="5 8" id="KW-0812">Transmembrane</keyword>
<dbReference type="Proteomes" id="UP000462501">
    <property type="component" value="Unassembled WGS sequence"/>
</dbReference>
<comment type="subcellular location">
    <subcellularLocation>
        <location evidence="1 8">Cell membrane</location>
        <topology evidence="1 8">Multi-pass membrane protein</topology>
    </subcellularLocation>
</comment>
<keyword evidence="4 8" id="KW-1003">Cell membrane</keyword>
<keyword evidence="3 8" id="KW-0813">Transport</keyword>
<dbReference type="PANTHER" id="PTHR30413">
    <property type="entry name" value="INNER MEMBRANE TRANSPORT PERMEASE"/>
    <property type="match status" value="1"/>
</dbReference>
<evidence type="ECO:0000256" key="6">
    <source>
        <dbReference type="ARBA" id="ARBA00022989"/>
    </source>
</evidence>
<proteinExistence type="inferred from homology"/>
<evidence type="ECO:0000256" key="7">
    <source>
        <dbReference type="ARBA" id="ARBA00023136"/>
    </source>
</evidence>
<dbReference type="Pfam" id="PF01061">
    <property type="entry name" value="ABC2_membrane"/>
    <property type="match status" value="1"/>
</dbReference>
<organism evidence="10 11">
    <name type="scientific">Anaerotruncus colihominis</name>
    <dbReference type="NCBI Taxonomy" id="169435"/>
    <lineage>
        <taxon>Bacteria</taxon>
        <taxon>Bacillati</taxon>
        <taxon>Bacillota</taxon>
        <taxon>Clostridia</taxon>
        <taxon>Eubacteriales</taxon>
        <taxon>Oscillospiraceae</taxon>
        <taxon>Anaerotruncus</taxon>
    </lineage>
</organism>
<evidence type="ECO:0000256" key="3">
    <source>
        <dbReference type="ARBA" id="ARBA00022448"/>
    </source>
</evidence>
<reference evidence="10 11" key="1">
    <citation type="submission" date="2019-06" db="EMBL/GenBank/DDBJ databases">
        <title>Draft genome sequences of 15 bacterial species constituting the stable defined intestinal microbiota of the GM15 gnotobiotic mouse model.</title>
        <authorList>
            <person name="Elie C."/>
            <person name="Mathieu A."/>
            <person name="Saliou A."/>
            <person name="Darnaud M."/>
            <person name="Leulier F."/>
            <person name="Tamellini A."/>
        </authorList>
    </citation>
    <scope>NUCLEOTIDE SEQUENCE [LARGE SCALE GENOMIC DNA]</scope>
    <source>
        <strain evidence="10 11">JM4-15</strain>
    </source>
</reference>
<dbReference type="GO" id="GO:0015920">
    <property type="term" value="P:lipopolysaccharide transport"/>
    <property type="evidence" value="ECO:0007669"/>
    <property type="project" value="TreeGrafter"/>
</dbReference>